<sequence>MAGDETSDNAPCTSKTFSFFDNSNTFEFVVDFEKLTIDVDAKRPQPTQMPDNKCVIFRTPIHKTGRYAPYKCPINSRWKQRPNEEQKEPEYTIEILLPVVLKGDVEPLKLCLIDRKDSVTPCSVQAARPPSPDDDVDELTEYFEHFVRVDLKMSALAESMYV</sequence>
<evidence type="ECO:0000313" key="2">
    <source>
        <dbReference type="Proteomes" id="UP000494206"/>
    </source>
</evidence>
<keyword evidence="2" id="KW-1185">Reference proteome</keyword>
<dbReference type="Proteomes" id="UP000494206">
    <property type="component" value="Unassembled WGS sequence"/>
</dbReference>
<dbReference type="AlphaFoldDB" id="A0A8S1EYV2"/>
<accession>A0A8S1EYV2</accession>
<reference evidence="1 2" key="1">
    <citation type="submission" date="2020-04" db="EMBL/GenBank/DDBJ databases">
        <authorList>
            <person name="Laetsch R D."/>
            <person name="Stevens L."/>
            <person name="Kumar S."/>
            <person name="Blaxter L. M."/>
        </authorList>
    </citation>
    <scope>NUCLEOTIDE SEQUENCE [LARGE SCALE GENOMIC DNA]</scope>
</reference>
<evidence type="ECO:0000313" key="1">
    <source>
        <dbReference type="EMBL" id="CAB3408888.1"/>
    </source>
</evidence>
<gene>
    <name evidence="1" type="ORF">CBOVIS_LOCUS10611</name>
</gene>
<protein>
    <submittedName>
        <fullName evidence="1">Uncharacterized protein</fullName>
    </submittedName>
</protein>
<dbReference type="EMBL" id="CADEPM010000007">
    <property type="protein sequence ID" value="CAB3408888.1"/>
    <property type="molecule type" value="Genomic_DNA"/>
</dbReference>
<comment type="caution">
    <text evidence="1">The sequence shown here is derived from an EMBL/GenBank/DDBJ whole genome shotgun (WGS) entry which is preliminary data.</text>
</comment>
<organism evidence="1 2">
    <name type="scientific">Caenorhabditis bovis</name>
    <dbReference type="NCBI Taxonomy" id="2654633"/>
    <lineage>
        <taxon>Eukaryota</taxon>
        <taxon>Metazoa</taxon>
        <taxon>Ecdysozoa</taxon>
        <taxon>Nematoda</taxon>
        <taxon>Chromadorea</taxon>
        <taxon>Rhabditida</taxon>
        <taxon>Rhabditina</taxon>
        <taxon>Rhabditomorpha</taxon>
        <taxon>Rhabditoidea</taxon>
        <taxon>Rhabditidae</taxon>
        <taxon>Peloderinae</taxon>
        <taxon>Caenorhabditis</taxon>
    </lineage>
</organism>
<proteinExistence type="predicted"/>
<dbReference type="OrthoDB" id="5802147at2759"/>
<name>A0A8S1EYV2_9PELO</name>